<dbReference type="AlphaFoldDB" id="A0A848KI36"/>
<feature type="domain" description="ChsH2 C-terminal OB-fold" evidence="1">
    <location>
        <begin position="66"/>
        <end position="135"/>
    </location>
</feature>
<sequence length="153" mass="16927">MTTELPTAIEVRWDIDFRVKIGATAGKFLAGLRDRRIRGTRCSRCNWVYVPAQSYCERCLEPADEWVDVATSGVLDSFTVVHLAPGGPPPPFVLGSIHLDGADGLLQHYVGGVEFDDTGRPMHLQPGQRVEAVWKPERSGSILDIEHFVAVTR</sequence>
<evidence type="ECO:0000313" key="3">
    <source>
        <dbReference type="EMBL" id="NMN95900.1"/>
    </source>
</evidence>
<dbReference type="RefSeq" id="WP_169587311.1">
    <property type="nucleotide sequence ID" value="NZ_VCQU01000004.1"/>
</dbReference>
<gene>
    <name evidence="3" type="ORF">FGL95_12735</name>
</gene>
<comment type="caution">
    <text evidence="3">The sequence shown here is derived from an EMBL/GenBank/DDBJ whole genome shotgun (WGS) entry which is preliminary data.</text>
</comment>
<evidence type="ECO:0000259" key="1">
    <source>
        <dbReference type="Pfam" id="PF01796"/>
    </source>
</evidence>
<dbReference type="Proteomes" id="UP000535543">
    <property type="component" value="Unassembled WGS sequence"/>
</dbReference>
<reference evidence="3 4" key="2">
    <citation type="submission" date="2020-06" db="EMBL/GenBank/DDBJ databases">
        <title>Antribacter stalactiti gen. nov., sp. nov., a new member of the family Nacardiaceae isolated from a cave.</title>
        <authorList>
            <person name="Kim I.S."/>
        </authorList>
    </citation>
    <scope>NUCLEOTIDE SEQUENCE [LARGE SCALE GENOMIC DNA]</scope>
    <source>
        <strain evidence="3 4">YC2-7</strain>
    </source>
</reference>
<proteinExistence type="predicted"/>
<accession>A0A848KI36</accession>
<dbReference type="PANTHER" id="PTHR34075:SF4">
    <property type="entry name" value="DUF35 DOMAIN-CONTAINING PROTEIN"/>
    <property type="match status" value="1"/>
</dbReference>
<name>A0A848KI36_9NOCA</name>
<reference evidence="3 4" key="1">
    <citation type="submission" date="2019-05" db="EMBL/GenBank/DDBJ databases">
        <authorList>
            <person name="Lee S.D."/>
        </authorList>
    </citation>
    <scope>NUCLEOTIDE SEQUENCE [LARGE SCALE GENOMIC DNA]</scope>
    <source>
        <strain evidence="3 4">YC2-7</strain>
    </source>
</reference>
<dbReference type="InterPro" id="IPR002878">
    <property type="entry name" value="ChsH2_C"/>
</dbReference>
<dbReference type="SUPFAM" id="SSF50249">
    <property type="entry name" value="Nucleic acid-binding proteins"/>
    <property type="match status" value="1"/>
</dbReference>
<evidence type="ECO:0000259" key="2">
    <source>
        <dbReference type="Pfam" id="PF12172"/>
    </source>
</evidence>
<dbReference type="PANTHER" id="PTHR34075">
    <property type="entry name" value="BLR3430 PROTEIN"/>
    <property type="match status" value="1"/>
</dbReference>
<keyword evidence="4" id="KW-1185">Reference proteome</keyword>
<evidence type="ECO:0000313" key="4">
    <source>
        <dbReference type="Proteomes" id="UP000535543"/>
    </source>
</evidence>
<dbReference type="InterPro" id="IPR022002">
    <property type="entry name" value="ChsH2_Znr"/>
</dbReference>
<dbReference type="InterPro" id="IPR052513">
    <property type="entry name" value="Thioester_dehydratase-like"/>
</dbReference>
<dbReference type="InterPro" id="IPR012340">
    <property type="entry name" value="NA-bd_OB-fold"/>
</dbReference>
<dbReference type="EMBL" id="VCQU01000004">
    <property type="protein sequence ID" value="NMN95900.1"/>
    <property type="molecule type" value="Genomic_DNA"/>
</dbReference>
<dbReference type="Pfam" id="PF01796">
    <property type="entry name" value="OB_ChsH2_C"/>
    <property type="match status" value="1"/>
</dbReference>
<protein>
    <submittedName>
        <fullName evidence="3">Zn-ribbon domain-containing OB-fold protein</fullName>
    </submittedName>
</protein>
<organism evidence="3 4">
    <name type="scientific">Antrihabitans stalactiti</name>
    <dbReference type="NCBI Taxonomy" id="2584121"/>
    <lineage>
        <taxon>Bacteria</taxon>
        <taxon>Bacillati</taxon>
        <taxon>Actinomycetota</taxon>
        <taxon>Actinomycetes</taxon>
        <taxon>Mycobacteriales</taxon>
        <taxon>Nocardiaceae</taxon>
        <taxon>Antrihabitans</taxon>
    </lineage>
</organism>
<feature type="domain" description="ChsH2 rubredoxin-like zinc ribbon" evidence="2">
    <location>
        <begin position="30"/>
        <end position="63"/>
    </location>
</feature>
<dbReference type="Gene3D" id="6.10.30.10">
    <property type="match status" value="1"/>
</dbReference>
<dbReference type="Pfam" id="PF12172">
    <property type="entry name" value="zf-ChsH2"/>
    <property type="match status" value="1"/>
</dbReference>